<sequence length="55" mass="6096">MTRDRLNGCPRRRNNTSRCSCSDRCRTVTTVGGRSRGLVASWVAVRVTPTPSSAW</sequence>
<dbReference type="EMBL" id="JACHNH010000001">
    <property type="protein sequence ID" value="MBB4765063.1"/>
    <property type="molecule type" value="Genomic_DNA"/>
</dbReference>
<accession>A0A7W7I2H2</accession>
<gene>
    <name evidence="1" type="ORF">BJ971_005619</name>
</gene>
<comment type="caution">
    <text evidence="1">The sequence shown here is derived from an EMBL/GenBank/DDBJ whole genome shotgun (WGS) entry which is preliminary data.</text>
</comment>
<keyword evidence="2" id="KW-1185">Reference proteome</keyword>
<evidence type="ECO:0000313" key="1">
    <source>
        <dbReference type="EMBL" id="MBB4765063.1"/>
    </source>
</evidence>
<dbReference type="Proteomes" id="UP000578112">
    <property type="component" value="Unassembled WGS sequence"/>
</dbReference>
<organism evidence="1 2">
    <name type="scientific">Actinoplanes digitatis</name>
    <dbReference type="NCBI Taxonomy" id="1868"/>
    <lineage>
        <taxon>Bacteria</taxon>
        <taxon>Bacillati</taxon>
        <taxon>Actinomycetota</taxon>
        <taxon>Actinomycetes</taxon>
        <taxon>Micromonosporales</taxon>
        <taxon>Micromonosporaceae</taxon>
        <taxon>Actinoplanes</taxon>
    </lineage>
</organism>
<evidence type="ECO:0000313" key="2">
    <source>
        <dbReference type="Proteomes" id="UP000578112"/>
    </source>
</evidence>
<reference evidence="1 2" key="1">
    <citation type="submission" date="2020-08" db="EMBL/GenBank/DDBJ databases">
        <title>Sequencing the genomes of 1000 actinobacteria strains.</title>
        <authorList>
            <person name="Klenk H.-P."/>
        </authorList>
    </citation>
    <scope>NUCLEOTIDE SEQUENCE [LARGE SCALE GENOMIC DNA]</scope>
    <source>
        <strain evidence="1 2">DSM 43149</strain>
    </source>
</reference>
<proteinExistence type="predicted"/>
<protein>
    <submittedName>
        <fullName evidence="1">Uncharacterized protein</fullName>
    </submittedName>
</protein>
<name>A0A7W7I2H2_9ACTN</name>
<dbReference type="AlphaFoldDB" id="A0A7W7I2H2"/>